<dbReference type="EMBL" id="LCFB01000035">
    <property type="protein sequence ID" value="KKS83635.1"/>
    <property type="molecule type" value="Genomic_DNA"/>
</dbReference>
<evidence type="ECO:0000313" key="2">
    <source>
        <dbReference type="EMBL" id="KKS83635.1"/>
    </source>
</evidence>
<accession>A0A0G1CDA4</accession>
<dbReference type="Proteomes" id="UP000034543">
    <property type="component" value="Unassembled WGS sequence"/>
</dbReference>
<protein>
    <submittedName>
        <fullName evidence="2">Uncharacterized protein</fullName>
    </submittedName>
</protein>
<keyword evidence="1" id="KW-0812">Transmembrane</keyword>
<keyword evidence="1" id="KW-0472">Membrane</keyword>
<gene>
    <name evidence="2" type="ORF">UV59_C0035G0017</name>
</gene>
<organism evidence="2 3">
    <name type="scientific">Candidatus Gottesmanbacteria bacterium GW2011_GWA1_43_11</name>
    <dbReference type="NCBI Taxonomy" id="1618436"/>
    <lineage>
        <taxon>Bacteria</taxon>
        <taxon>Candidatus Gottesmaniibacteriota</taxon>
    </lineage>
</organism>
<name>A0A0G1CDA4_9BACT</name>
<sequence>MSNSRRGSTDPFSLTILGFLIVSLSLGALAVIRNSSFDIRQRAQTYSSCEQQCMIKNPGWSPDDCEQFCQSQSQPKSSTPPTLPICPDYCENNCIADVITANNTYACLPYCTALLNSCQYGCDPNATGGQCKLSPQNVCTASQIYRCNGSTSEYCAVSGQPPVSAISCPLGCVNGKCIISPVCPNECTNGCYSDNTCKPSNQPICPDQCANECVANLNNLDENGNFKCRSSIFYCYDIKNSYECGYTPGCQWAQDICFGKGNIPISIFELGSCESSCPVGAFCACPSNCGKEAVWEDEAHRTCKLLPVDKCYEIVMSCASINRYPGTECSNCPYQAGVCCGEEIPQSAKVCAAQTTTCTNNTISRCKSDGTGWIQQTCGIGLECNKDGTRCETPNQLTKLVNKIKECNDLCSIHSNVITKGICGLGCYVTITPYCNKSCAFSCQPTYSGGYCTNPTSMRPNIDPTNYINELRSNTYGLYDQVVSASSLQEFINLIQTNTKVSHVNSIAELNQALWAQYPDLYTDLNNLLKTQGAYFDNSGFIAKYNNSRSQNSSNVFDGVIIVRESDYAGISENMQNVLAQYPELTDVPFEVLEYISFLYPTAQQLQAARENGLLVPEEMQAQLVVIPDDLLDQTNLLSQDPRGITPIPMALHGNSYIPWPPNVDFLIYDDAPLSINTGASEINIPQISTPLPMAAGWIHEETHLMTAVDLYHSFIGSDHLVLDTDEYILPAAQFLKNWQNYNIGQAQFGLDDIMSAANPEHEITNITALQIAVASTQGAISTMQEGGGWLEYPENFKYEINVYDGNKNITPQILTSFGITATEDTYNMYGKDAFGDANNNDYKAQNIATTGTDYYLGKTYMVGIDIQQGEDIFTLPLPSNLNLLYRFSDPYSTSADKPFEVDIHVNNIPQEITKAQNKNSQLVSTQQTTPNPIDINITILTESELTELQQDSNNGVLATAKLDVHPDLTIQQEKQNFYLVWIAQPRCDEDCKHENL</sequence>
<dbReference type="STRING" id="1618436.UV59_C0035G0017"/>
<feature type="transmembrane region" description="Helical" evidence="1">
    <location>
        <begin position="12"/>
        <end position="32"/>
    </location>
</feature>
<evidence type="ECO:0000313" key="3">
    <source>
        <dbReference type="Proteomes" id="UP000034543"/>
    </source>
</evidence>
<evidence type="ECO:0000256" key="1">
    <source>
        <dbReference type="SAM" id="Phobius"/>
    </source>
</evidence>
<dbReference type="AlphaFoldDB" id="A0A0G1CDA4"/>
<reference evidence="2 3" key="1">
    <citation type="journal article" date="2015" name="Nature">
        <title>rRNA introns, odd ribosomes, and small enigmatic genomes across a large radiation of phyla.</title>
        <authorList>
            <person name="Brown C.T."/>
            <person name="Hug L.A."/>
            <person name="Thomas B.C."/>
            <person name="Sharon I."/>
            <person name="Castelle C.J."/>
            <person name="Singh A."/>
            <person name="Wilkins M.J."/>
            <person name="Williams K.H."/>
            <person name="Banfield J.F."/>
        </authorList>
    </citation>
    <scope>NUCLEOTIDE SEQUENCE [LARGE SCALE GENOMIC DNA]</scope>
</reference>
<proteinExistence type="predicted"/>
<comment type="caution">
    <text evidence="2">The sequence shown here is derived from an EMBL/GenBank/DDBJ whole genome shotgun (WGS) entry which is preliminary data.</text>
</comment>
<keyword evidence="1" id="KW-1133">Transmembrane helix</keyword>